<keyword evidence="2" id="KW-1185">Reference proteome</keyword>
<evidence type="ECO:0000313" key="1">
    <source>
        <dbReference type="EMBL" id="PIC17194.1"/>
    </source>
</evidence>
<comment type="caution">
    <text evidence="1">The sequence shown here is derived from an EMBL/GenBank/DDBJ whole genome shotgun (WGS) entry which is preliminary data.</text>
</comment>
<organism evidence="1 2">
    <name type="scientific">Caenorhabditis nigoni</name>
    <dbReference type="NCBI Taxonomy" id="1611254"/>
    <lineage>
        <taxon>Eukaryota</taxon>
        <taxon>Metazoa</taxon>
        <taxon>Ecdysozoa</taxon>
        <taxon>Nematoda</taxon>
        <taxon>Chromadorea</taxon>
        <taxon>Rhabditida</taxon>
        <taxon>Rhabditina</taxon>
        <taxon>Rhabditomorpha</taxon>
        <taxon>Rhabditoidea</taxon>
        <taxon>Rhabditidae</taxon>
        <taxon>Peloderinae</taxon>
        <taxon>Caenorhabditis</taxon>
    </lineage>
</organism>
<evidence type="ECO:0000313" key="2">
    <source>
        <dbReference type="Proteomes" id="UP000230233"/>
    </source>
</evidence>
<dbReference type="EMBL" id="PDUG01000006">
    <property type="protein sequence ID" value="PIC17194.1"/>
    <property type="molecule type" value="Genomic_DNA"/>
</dbReference>
<gene>
    <name evidence="1" type="primary">Cnig_chr_X.g23523</name>
    <name evidence="1" type="ORF">B9Z55_023523</name>
</gene>
<dbReference type="Proteomes" id="UP000230233">
    <property type="component" value="Chromosome X"/>
</dbReference>
<reference evidence="2" key="1">
    <citation type="submission" date="2017-10" db="EMBL/GenBank/DDBJ databases">
        <title>Rapid genome shrinkage in a self-fertile nematode reveals novel sperm competition proteins.</title>
        <authorList>
            <person name="Yin D."/>
            <person name="Schwarz E.M."/>
            <person name="Thomas C.G."/>
            <person name="Felde R.L."/>
            <person name="Korf I.F."/>
            <person name="Cutter A.D."/>
            <person name="Schartner C.M."/>
            <person name="Ralston E.J."/>
            <person name="Meyer B.J."/>
            <person name="Haag E.S."/>
        </authorList>
    </citation>
    <scope>NUCLEOTIDE SEQUENCE [LARGE SCALE GENOMIC DNA]</scope>
    <source>
        <strain evidence="2">JU1422</strain>
    </source>
</reference>
<evidence type="ECO:0008006" key="3">
    <source>
        <dbReference type="Google" id="ProtNLM"/>
    </source>
</evidence>
<proteinExistence type="predicted"/>
<protein>
    <recommendedName>
        <fullName evidence="3">F-box associated domain-containing protein</fullName>
    </recommendedName>
</protein>
<dbReference type="AlphaFoldDB" id="A0A2G5SQ17"/>
<accession>A0A2G5SQ17</accession>
<name>A0A2G5SQ17_9PELO</name>
<sequence length="235" mass="27742">MTELNVELKSDSTKDCILIYKNKTSEERILLHEDAKPSEENTKKRTSELLVANLIKHIKSPYEDPRESLIHHLMRTFEFKNKTVDCSRKLDESADKYLLDIMATFDKVYVSNFGNIDWVVRKEDIQVFCKRIKDLYISLKLKEGENRFKFDEALECEKLWIHDDSSWLDIENLLTRETKMTQLQLYDVTDQDVNNIFIQWINGNATNVLSYVWFFVKNPTSDIVIFKDIAAKEIT</sequence>